<proteinExistence type="predicted"/>
<accession>A0A317CAK1</accession>
<evidence type="ECO:0000256" key="1">
    <source>
        <dbReference type="SAM" id="SignalP"/>
    </source>
</evidence>
<keyword evidence="1" id="KW-0732">Signal</keyword>
<feature type="signal peptide" evidence="1">
    <location>
        <begin position="1"/>
        <end position="24"/>
    </location>
</feature>
<dbReference type="Gene3D" id="2.60.40.3440">
    <property type="match status" value="2"/>
</dbReference>
<dbReference type="OrthoDB" id="5614163at2"/>
<dbReference type="Pfam" id="PF17963">
    <property type="entry name" value="Big_9"/>
    <property type="match status" value="3"/>
</dbReference>
<dbReference type="AlphaFoldDB" id="A0A317CAK1"/>
<name>A0A317CAK1_9GAMM</name>
<evidence type="ECO:0000313" key="3">
    <source>
        <dbReference type="Proteomes" id="UP000245506"/>
    </source>
</evidence>
<evidence type="ECO:0000313" key="2">
    <source>
        <dbReference type="EMBL" id="PWQ95556.1"/>
    </source>
</evidence>
<sequence>MHSLGKYLLPALCITALASSPAAAVTMGSMDLAATTIGEPVSIDVLSNDTGVGLIIKSVNESSVGWGKVSISEDEKSLTYTPHPSYTGHDEFWYVLENSFGGTTAAKVIVHVVDNEWPEANGDVIRATYGESVNIPVLANDTGVELKVVNVNEGSINQGQVVLGENGLVTYQQVGEPRGDQTDEFWYVFEDKWGRKNAAKVTIHLSEENRGGWPVAREDKAVSKNGLRVMIPVLDNDTGNDLTLKSTNEWTQNGGKTLIEKGFIRYMPPADFTGTDAFWYVFEDSQGRTNSAKVEVEVTQNTELSVVRFCGVNYQTDGTLENTVSTSLPAAPVGPKYLALSRTDFTNGGAIVDGRRYYREVLAIESGGYSDKIWMDIDGVKTKIAEVSENVSIYPVGAFNKHFYYSIGDNLYAHDGAVTTELTHFIEDVAGLSDEASSYSIIGEAYGGALYIRTISGTSGPQVAKNSYWRISDGLDLELSYIGSKTSAYTDIFSPDYVNRVVRDKFYFNGLDYASYSVTASDGEVVTTSTFELTQQYLDNTPVTIEGLVSRLIESNDRFFVITNGRHDTRDGSVSWVNGKLYAIDNSNDSAVELATCTGTDSLFN</sequence>
<protein>
    <recommendedName>
        <fullName evidence="4">Cadherin-like domain-containing protein</fullName>
    </recommendedName>
</protein>
<dbReference type="EMBL" id="QGKL01000033">
    <property type="protein sequence ID" value="PWQ95556.1"/>
    <property type="molecule type" value="Genomic_DNA"/>
</dbReference>
<organism evidence="2 3">
    <name type="scientific">Leucothrix arctica</name>
    <dbReference type="NCBI Taxonomy" id="1481894"/>
    <lineage>
        <taxon>Bacteria</taxon>
        <taxon>Pseudomonadati</taxon>
        <taxon>Pseudomonadota</taxon>
        <taxon>Gammaproteobacteria</taxon>
        <taxon>Thiotrichales</taxon>
        <taxon>Thiotrichaceae</taxon>
        <taxon>Leucothrix</taxon>
    </lineage>
</organism>
<reference evidence="2 3" key="1">
    <citation type="submission" date="2018-05" db="EMBL/GenBank/DDBJ databases">
        <title>Leucothrix arctica sp. nov., isolated from Arctic seawater.</title>
        <authorList>
            <person name="Choi A."/>
            <person name="Baek K."/>
        </authorList>
    </citation>
    <scope>NUCLEOTIDE SEQUENCE [LARGE SCALE GENOMIC DNA]</scope>
    <source>
        <strain evidence="2 3">IMCC9719</strain>
    </source>
</reference>
<dbReference type="Proteomes" id="UP000245506">
    <property type="component" value="Unassembled WGS sequence"/>
</dbReference>
<dbReference type="RefSeq" id="WP_109823735.1">
    <property type="nucleotide sequence ID" value="NZ_QGKL01000033.1"/>
</dbReference>
<feature type="chain" id="PRO_5016329075" description="Cadherin-like domain-containing protein" evidence="1">
    <location>
        <begin position="25"/>
        <end position="605"/>
    </location>
</feature>
<comment type="caution">
    <text evidence="2">The sequence shown here is derived from an EMBL/GenBank/DDBJ whole genome shotgun (WGS) entry which is preliminary data.</text>
</comment>
<gene>
    <name evidence="2" type="ORF">DKT75_12290</name>
</gene>
<keyword evidence="3" id="KW-1185">Reference proteome</keyword>
<evidence type="ECO:0008006" key="4">
    <source>
        <dbReference type="Google" id="ProtNLM"/>
    </source>
</evidence>